<evidence type="ECO:0000313" key="2">
    <source>
        <dbReference type="EMBL" id="AST91583.1"/>
    </source>
</evidence>
<name>A0A223KQH9_9BACI</name>
<dbReference type="Pfam" id="PF00903">
    <property type="entry name" value="Glyoxalase"/>
    <property type="match status" value="1"/>
</dbReference>
<dbReference type="Gene3D" id="3.10.180.10">
    <property type="entry name" value="2,3-Dihydroxybiphenyl 1,2-Dioxygenase, domain 1"/>
    <property type="match status" value="1"/>
</dbReference>
<dbReference type="EMBL" id="CP018866">
    <property type="protein sequence ID" value="AST91583.1"/>
    <property type="molecule type" value="Genomic_DNA"/>
</dbReference>
<organism evidence="2 3">
    <name type="scientific">Sutcliffiella cohnii</name>
    <dbReference type="NCBI Taxonomy" id="33932"/>
    <lineage>
        <taxon>Bacteria</taxon>
        <taxon>Bacillati</taxon>
        <taxon>Bacillota</taxon>
        <taxon>Bacilli</taxon>
        <taxon>Bacillales</taxon>
        <taxon>Bacillaceae</taxon>
        <taxon>Sutcliffiella</taxon>
    </lineage>
</organism>
<dbReference type="PROSITE" id="PS51819">
    <property type="entry name" value="VOC"/>
    <property type="match status" value="1"/>
</dbReference>
<sequence length="121" mass="14111">MINFKRLHHIQLCIPIGDEDKARDFYGRILQLKEKEKPEALKKNGGLWFDVGDIELHLGVESINSSPSKRHPAFEVENILEVKEYLKDRGVKIKEEIAIPNIERFTFTDPFGNRIEFMETT</sequence>
<dbReference type="InterPro" id="IPR004360">
    <property type="entry name" value="Glyas_Fos-R_dOase_dom"/>
</dbReference>
<dbReference type="SUPFAM" id="SSF54593">
    <property type="entry name" value="Glyoxalase/Bleomycin resistance protein/Dihydroxybiphenyl dioxygenase"/>
    <property type="match status" value="1"/>
</dbReference>
<dbReference type="AlphaFoldDB" id="A0A223KQH9"/>
<keyword evidence="3" id="KW-1185">Reference proteome</keyword>
<proteinExistence type="predicted"/>
<dbReference type="RefSeq" id="WP_084380280.1">
    <property type="nucleotide sequence ID" value="NZ_CP018866.1"/>
</dbReference>
<feature type="domain" description="VOC" evidence="1">
    <location>
        <begin position="6"/>
        <end position="120"/>
    </location>
</feature>
<reference evidence="2 3" key="1">
    <citation type="submission" date="2016-12" db="EMBL/GenBank/DDBJ databases">
        <title>The whole genome sequencing and assembly of Bacillus cohnii DSM 6307T strain.</title>
        <authorList>
            <person name="Lee Y.-J."/>
            <person name="Yi H."/>
            <person name="Bahn Y.-S."/>
            <person name="Kim J.F."/>
            <person name="Lee D.-W."/>
        </authorList>
    </citation>
    <scope>NUCLEOTIDE SEQUENCE [LARGE SCALE GENOMIC DNA]</scope>
    <source>
        <strain evidence="2 3">DSM 6307</strain>
    </source>
</reference>
<protein>
    <submittedName>
        <fullName evidence="2">Glyoxalase</fullName>
    </submittedName>
</protein>
<dbReference type="InterPro" id="IPR029068">
    <property type="entry name" value="Glyas_Bleomycin-R_OHBP_Dase"/>
</dbReference>
<dbReference type="KEGG" id="bcoh:BC6307_09960"/>
<dbReference type="PANTHER" id="PTHR39175:SF1">
    <property type="entry name" value="FAMILY PROTEIN, PUTATIVE (AFU_ORTHOLOGUE AFUA_3G15060)-RELATED"/>
    <property type="match status" value="1"/>
</dbReference>
<evidence type="ECO:0000313" key="3">
    <source>
        <dbReference type="Proteomes" id="UP000215224"/>
    </source>
</evidence>
<accession>A0A223KQH9</accession>
<dbReference type="Proteomes" id="UP000215224">
    <property type="component" value="Chromosome"/>
</dbReference>
<dbReference type="PANTHER" id="PTHR39175">
    <property type="entry name" value="FAMILY PROTEIN, PUTATIVE (AFU_ORTHOLOGUE AFUA_3G15060)-RELATED"/>
    <property type="match status" value="1"/>
</dbReference>
<gene>
    <name evidence="2" type="ORF">BC6307_09960</name>
</gene>
<dbReference type="InterPro" id="IPR037523">
    <property type="entry name" value="VOC_core"/>
</dbReference>
<evidence type="ECO:0000259" key="1">
    <source>
        <dbReference type="PROSITE" id="PS51819"/>
    </source>
</evidence>